<dbReference type="EMBL" id="GGEC01092843">
    <property type="protein sequence ID" value="MBX73327.1"/>
    <property type="molecule type" value="Transcribed_RNA"/>
</dbReference>
<evidence type="ECO:0000313" key="1">
    <source>
        <dbReference type="EMBL" id="MBX73327.1"/>
    </source>
</evidence>
<sequence length="40" mass="4768">MMVVYMVTCSYTLSSNEISLYFLVGWKISCTSWRRWHNSS</sequence>
<organism evidence="1">
    <name type="scientific">Rhizophora mucronata</name>
    <name type="common">Asiatic mangrove</name>
    <dbReference type="NCBI Taxonomy" id="61149"/>
    <lineage>
        <taxon>Eukaryota</taxon>
        <taxon>Viridiplantae</taxon>
        <taxon>Streptophyta</taxon>
        <taxon>Embryophyta</taxon>
        <taxon>Tracheophyta</taxon>
        <taxon>Spermatophyta</taxon>
        <taxon>Magnoliopsida</taxon>
        <taxon>eudicotyledons</taxon>
        <taxon>Gunneridae</taxon>
        <taxon>Pentapetalae</taxon>
        <taxon>rosids</taxon>
        <taxon>fabids</taxon>
        <taxon>Malpighiales</taxon>
        <taxon>Rhizophoraceae</taxon>
        <taxon>Rhizophora</taxon>
    </lineage>
</organism>
<accession>A0A2P2R2C4</accession>
<reference evidence="1" key="1">
    <citation type="submission" date="2018-02" db="EMBL/GenBank/DDBJ databases">
        <title>Rhizophora mucronata_Transcriptome.</title>
        <authorList>
            <person name="Meera S.P."/>
            <person name="Sreeshan A."/>
            <person name="Augustine A."/>
        </authorList>
    </citation>
    <scope>NUCLEOTIDE SEQUENCE</scope>
    <source>
        <tissue evidence="1">Leaf</tissue>
    </source>
</reference>
<name>A0A2P2R2C4_RHIMU</name>
<protein>
    <submittedName>
        <fullName evidence="1">Uncharacterized protein</fullName>
    </submittedName>
</protein>
<dbReference type="AlphaFoldDB" id="A0A2P2R2C4"/>
<proteinExistence type="predicted"/>